<dbReference type="PANTHER" id="PTHR31221:SF261">
    <property type="entry name" value="OS03G0657400 PROTEIN"/>
    <property type="match status" value="1"/>
</dbReference>
<feature type="domain" description="WRKY" evidence="7">
    <location>
        <begin position="34"/>
        <end position="100"/>
    </location>
</feature>
<evidence type="ECO:0000313" key="8">
    <source>
        <dbReference type="EMBL" id="OEL20056.1"/>
    </source>
</evidence>
<feature type="compositionally biased region" description="Basic and acidic residues" evidence="6">
    <location>
        <begin position="13"/>
        <end position="23"/>
    </location>
</feature>
<feature type="compositionally biased region" description="Polar residues" evidence="6">
    <location>
        <begin position="138"/>
        <end position="153"/>
    </location>
</feature>
<reference evidence="8 9" key="1">
    <citation type="submission" date="2016-09" db="EMBL/GenBank/DDBJ databases">
        <title>The draft genome of Dichanthelium oligosanthes: A C3 panicoid grass species.</title>
        <authorList>
            <person name="Studer A.J."/>
            <person name="Schnable J.C."/>
            <person name="Brutnell T.P."/>
        </authorList>
    </citation>
    <scope>NUCLEOTIDE SEQUENCE [LARGE SCALE GENOMIC DNA]</scope>
    <source>
        <strain evidence="9">cv. Kellogg 1175</strain>
        <tissue evidence="8">Leaf</tissue>
    </source>
</reference>
<keyword evidence="5" id="KW-0539">Nucleus</keyword>
<comment type="subcellular location">
    <subcellularLocation>
        <location evidence="1">Nucleus</location>
    </subcellularLocation>
</comment>
<evidence type="ECO:0000259" key="7">
    <source>
        <dbReference type="PROSITE" id="PS50811"/>
    </source>
</evidence>
<accession>A0A1E5V4G4</accession>
<organism evidence="8 9">
    <name type="scientific">Dichanthelium oligosanthes</name>
    <dbReference type="NCBI Taxonomy" id="888268"/>
    <lineage>
        <taxon>Eukaryota</taxon>
        <taxon>Viridiplantae</taxon>
        <taxon>Streptophyta</taxon>
        <taxon>Embryophyta</taxon>
        <taxon>Tracheophyta</taxon>
        <taxon>Spermatophyta</taxon>
        <taxon>Magnoliopsida</taxon>
        <taxon>Liliopsida</taxon>
        <taxon>Poales</taxon>
        <taxon>Poaceae</taxon>
        <taxon>PACMAD clade</taxon>
        <taxon>Panicoideae</taxon>
        <taxon>Panicodae</taxon>
        <taxon>Paniceae</taxon>
        <taxon>Dichantheliinae</taxon>
        <taxon>Dichanthelium</taxon>
    </lineage>
</organism>
<feature type="region of interest" description="Disordered" evidence="6">
    <location>
        <begin position="1"/>
        <end position="40"/>
    </location>
</feature>
<feature type="compositionally biased region" description="Low complexity" evidence="6">
    <location>
        <begin position="238"/>
        <end position="249"/>
    </location>
</feature>
<dbReference type="Proteomes" id="UP000095767">
    <property type="component" value="Unassembled WGS sequence"/>
</dbReference>
<comment type="caution">
    <text evidence="8">The sequence shown here is derived from an EMBL/GenBank/DDBJ whole genome shotgun (WGS) entry which is preliminary data.</text>
</comment>
<protein>
    <recommendedName>
        <fullName evidence="7">WRKY domain-containing protein</fullName>
    </recommendedName>
</protein>
<keyword evidence="4" id="KW-0804">Transcription</keyword>
<keyword evidence="2" id="KW-0805">Transcription regulation</keyword>
<proteinExistence type="predicted"/>
<dbReference type="GO" id="GO:0005634">
    <property type="term" value="C:nucleus"/>
    <property type="evidence" value="ECO:0007669"/>
    <property type="project" value="UniProtKB-SubCell"/>
</dbReference>
<dbReference type="InterPro" id="IPR003657">
    <property type="entry name" value="WRKY_dom"/>
</dbReference>
<evidence type="ECO:0000313" key="9">
    <source>
        <dbReference type="Proteomes" id="UP000095767"/>
    </source>
</evidence>
<dbReference type="GO" id="GO:0003700">
    <property type="term" value="F:DNA-binding transcription factor activity"/>
    <property type="evidence" value="ECO:0007669"/>
    <property type="project" value="InterPro"/>
</dbReference>
<dbReference type="Gene3D" id="2.20.25.80">
    <property type="entry name" value="WRKY domain"/>
    <property type="match status" value="2"/>
</dbReference>
<feature type="compositionally biased region" description="Low complexity" evidence="6">
    <location>
        <begin position="98"/>
        <end position="107"/>
    </location>
</feature>
<feature type="region of interest" description="Disordered" evidence="6">
    <location>
        <begin position="234"/>
        <end position="254"/>
    </location>
</feature>
<feature type="region of interest" description="Disordered" evidence="6">
    <location>
        <begin position="131"/>
        <end position="175"/>
    </location>
</feature>
<dbReference type="OrthoDB" id="2020099at2759"/>
<evidence type="ECO:0000256" key="3">
    <source>
        <dbReference type="ARBA" id="ARBA00023125"/>
    </source>
</evidence>
<evidence type="ECO:0000256" key="5">
    <source>
        <dbReference type="ARBA" id="ARBA00023242"/>
    </source>
</evidence>
<evidence type="ECO:0000256" key="1">
    <source>
        <dbReference type="ARBA" id="ARBA00004123"/>
    </source>
</evidence>
<feature type="compositionally biased region" description="Basic and acidic residues" evidence="6">
    <location>
        <begin position="156"/>
        <end position="165"/>
    </location>
</feature>
<dbReference type="EMBL" id="LWDX02051887">
    <property type="protein sequence ID" value="OEL20056.1"/>
    <property type="molecule type" value="Genomic_DNA"/>
</dbReference>
<evidence type="ECO:0000256" key="4">
    <source>
        <dbReference type="ARBA" id="ARBA00023163"/>
    </source>
</evidence>
<dbReference type="GO" id="GO:0043565">
    <property type="term" value="F:sequence-specific DNA binding"/>
    <property type="evidence" value="ECO:0007669"/>
    <property type="project" value="InterPro"/>
</dbReference>
<dbReference type="Pfam" id="PF03106">
    <property type="entry name" value="WRKY"/>
    <property type="match status" value="2"/>
</dbReference>
<dbReference type="InterPro" id="IPR036576">
    <property type="entry name" value="WRKY_dom_sf"/>
</dbReference>
<keyword evidence="9" id="KW-1185">Reference proteome</keyword>
<feature type="domain" description="WRKY" evidence="7">
    <location>
        <begin position="176"/>
        <end position="242"/>
    </location>
</feature>
<keyword evidence="3" id="KW-0238">DNA-binding</keyword>
<dbReference type="SUPFAM" id="SSF118290">
    <property type="entry name" value="WRKY DNA-binding domain"/>
    <property type="match status" value="2"/>
</dbReference>
<dbReference type="AlphaFoldDB" id="A0A1E5V4G4"/>
<feature type="region of interest" description="Disordered" evidence="6">
    <location>
        <begin position="95"/>
        <end position="117"/>
    </location>
</feature>
<sequence>MASTTSQPAAISKGEEERKKEEEAAPPSEAGNGSRLVMPEDGYGWKKYGQKFIKNIQKNRSYFRCRHKLCSVKKKVEWHPSDPAGDLRIVYLGAHQHGSGAPPSSAQGAGGGGGGSSNRYELGAQYFGATGPARIDSESNQETSLPRCSSVQGSEGGERNQRDEAEAAVAEAGNGNQLVMPEDGYEWKKYGQKFIKNIQKIRSYFRCRHKLCGAKKKVEWHPSDPSGALRVVYDGAHQHGSPPSSSSAAAGGGGASNKYELGAQYFGGARSQ</sequence>
<dbReference type="PROSITE" id="PS50811">
    <property type="entry name" value="WRKY"/>
    <property type="match status" value="2"/>
</dbReference>
<dbReference type="PANTHER" id="PTHR31221">
    <property type="entry name" value="WRKY TRANSCRIPTION FACTOR PROTEIN 1-RELATED"/>
    <property type="match status" value="1"/>
</dbReference>
<dbReference type="InterPro" id="IPR044810">
    <property type="entry name" value="WRKY_plant"/>
</dbReference>
<evidence type="ECO:0000256" key="6">
    <source>
        <dbReference type="SAM" id="MobiDB-lite"/>
    </source>
</evidence>
<gene>
    <name evidence="8" type="ORF">BAE44_0018924</name>
</gene>
<dbReference type="STRING" id="888268.A0A1E5V4G4"/>
<dbReference type="SMART" id="SM00774">
    <property type="entry name" value="WRKY"/>
    <property type="match status" value="2"/>
</dbReference>
<name>A0A1E5V4G4_9POAL</name>
<evidence type="ECO:0000256" key="2">
    <source>
        <dbReference type="ARBA" id="ARBA00023015"/>
    </source>
</evidence>